<dbReference type="GO" id="GO:0034220">
    <property type="term" value="P:monoatomic ion transmembrane transport"/>
    <property type="evidence" value="ECO:0007669"/>
    <property type="project" value="UniProtKB-KW"/>
</dbReference>
<evidence type="ECO:0000313" key="7">
    <source>
        <dbReference type="Proteomes" id="UP000199488"/>
    </source>
</evidence>
<gene>
    <name evidence="6" type="ORF">SAMN05421781_2639</name>
</gene>
<dbReference type="AlphaFoldDB" id="A0A1H2X3Z3"/>
<dbReference type="EMBL" id="FNNC01000006">
    <property type="protein sequence ID" value="SDW87633.1"/>
    <property type="molecule type" value="Genomic_DNA"/>
</dbReference>
<keyword evidence="3 5" id="KW-1133">Transmembrane helix</keyword>
<sequence length="212" mass="25030">MSEKRDRGFGQRLYEAIMVILAILSVGTIWYETEVSGYIIWTTWALFTIDYAFRFFRAEKKWEFVKSHPFLLIAIIPADAIFQFARLARIIHLFRLKTITKFYTMPLIRYLSRQHQYYVWGGILILYICFVLWVWGIEPPADSLWTSALSVLMALVMFGRSNIEPVTVIGQGTMVVLSLFGVILYGLILTYVFEYISVKYWKNKVKRWFPFN</sequence>
<proteinExistence type="predicted"/>
<dbReference type="GO" id="GO:0016020">
    <property type="term" value="C:membrane"/>
    <property type="evidence" value="ECO:0007669"/>
    <property type="project" value="UniProtKB-SubCell"/>
</dbReference>
<evidence type="ECO:0000256" key="2">
    <source>
        <dbReference type="ARBA" id="ARBA00022692"/>
    </source>
</evidence>
<organism evidence="6 7">
    <name type="scientific">Marinococcus luteus</name>
    <dbReference type="NCBI Taxonomy" id="1122204"/>
    <lineage>
        <taxon>Bacteria</taxon>
        <taxon>Bacillati</taxon>
        <taxon>Bacillota</taxon>
        <taxon>Bacilli</taxon>
        <taxon>Bacillales</taxon>
        <taxon>Bacillaceae</taxon>
        <taxon>Marinococcus</taxon>
    </lineage>
</organism>
<feature type="transmembrane region" description="Helical" evidence="5">
    <location>
        <begin position="175"/>
        <end position="193"/>
    </location>
</feature>
<keyword evidence="6" id="KW-0407">Ion channel</keyword>
<accession>A0A1H2X3Z3</accession>
<evidence type="ECO:0000256" key="5">
    <source>
        <dbReference type="SAM" id="Phobius"/>
    </source>
</evidence>
<evidence type="ECO:0000313" key="6">
    <source>
        <dbReference type="EMBL" id="SDW87633.1"/>
    </source>
</evidence>
<evidence type="ECO:0000256" key="4">
    <source>
        <dbReference type="ARBA" id="ARBA00023136"/>
    </source>
</evidence>
<keyword evidence="6" id="KW-0406">Ion transport</keyword>
<dbReference type="STRING" id="1122204.SAMN05421781_2639"/>
<evidence type="ECO:0000256" key="3">
    <source>
        <dbReference type="ARBA" id="ARBA00022989"/>
    </source>
</evidence>
<dbReference type="InterPro" id="IPR027359">
    <property type="entry name" value="Volt_channel_dom_sf"/>
</dbReference>
<feature type="transmembrane region" description="Helical" evidence="5">
    <location>
        <begin position="37"/>
        <end position="56"/>
    </location>
</feature>
<dbReference type="SUPFAM" id="SSF81324">
    <property type="entry name" value="Voltage-gated potassium channels"/>
    <property type="match status" value="1"/>
</dbReference>
<keyword evidence="6" id="KW-0813">Transport</keyword>
<keyword evidence="7" id="KW-1185">Reference proteome</keyword>
<feature type="transmembrane region" description="Helical" evidence="5">
    <location>
        <begin position="143"/>
        <end position="163"/>
    </location>
</feature>
<dbReference type="Proteomes" id="UP000199488">
    <property type="component" value="Unassembled WGS sequence"/>
</dbReference>
<dbReference type="OrthoDB" id="9785285at2"/>
<protein>
    <submittedName>
        <fullName evidence="6">Voltage-gated potassium channel</fullName>
    </submittedName>
</protein>
<name>A0A1H2X3Z3_9BACI</name>
<dbReference type="RefSeq" id="WP_091616005.1">
    <property type="nucleotide sequence ID" value="NZ_FNNC01000006.1"/>
</dbReference>
<comment type="subcellular location">
    <subcellularLocation>
        <location evidence="1">Membrane</location>
        <topology evidence="1">Multi-pass membrane protein</topology>
    </subcellularLocation>
</comment>
<reference evidence="6 7" key="1">
    <citation type="submission" date="2016-10" db="EMBL/GenBank/DDBJ databases">
        <authorList>
            <person name="de Groot N.N."/>
        </authorList>
    </citation>
    <scope>NUCLEOTIDE SEQUENCE [LARGE SCALE GENOMIC DNA]</scope>
    <source>
        <strain evidence="6 7">DSM 23126</strain>
    </source>
</reference>
<keyword evidence="2 5" id="KW-0812">Transmembrane</keyword>
<feature type="transmembrane region" description="Helical" evidence="5">
    <location>
        <begin position="12"/>
        <end position="31"/>
    </location>
</feature>
<dbReference type="Gene3D" id="1.20.120.350">
    <property type="entry name" value="Voltage-gated potassium channels. Chain C"/>
    <property type="match status" value="1"/>
</dbReference>
<keyword evidence="4 5" id="KW-0472">Membrane</keyword>
<feature type="transmembrane region" description="Helical" evidence="5">
    <location>
        <begin position="117"/>
        <end position="137"/>
    </location>
</feature>
<evidence type="ECO:0000256" key="1">
    <source>
        <dbReference type="ARBA" id="ARBA00004141"/>
    </source>
</evidence>